<keyword evidence="2" id="KW-1185">Reference proteome</keyword>
<gene>
    <name evidence="1" type="ORF">LZC94_04025</name>
</gene>
<dbReference type="EMBL" id="CP089984">
    <property type="protein sequence ID" value="WXB16448.1"/>
    <property type="molecule type" value="Genomic_DNA"/>
</dbReference>
<dbReference type="RefSeq" id="WP_394826072.1">
    <property type="nucleotide sequence ID" value="NZ_CP089984.1"/>
</dbReference>
<sequence>MRLSSFSGSITMAISAVFQLACGPAVGEARIGAPRPPKPENCTLQFASISDTDTQQGGKFGAGGEYEGIGVVMIGADEGTDAMSEKIREIVRPKACAMGGEMLSLAVSGVGANRRGHPQQNIVFQVWARRKATPALTSF</sequence>
<name>A0ABZ2LZS0_9BACT</name>
<accession>A0ABZ2LZS0</accession>
<evidence type="ECO:0000313" key="2">
    <source>
        <dbReference type="Proteomes" id="UP001370348"/>
    </source>
</evidence>
<reference evidence="1 2" key="1">
    <citation type="submission" date="2021-12" db="EMBL/GenBank/DDBJ databases">
        <title>Discovery of the Pendulisporaceae a myxobacterial family with distinct sporulation behavior and unique specialized metabolism.</title>
        <authorList>
            <person name="Garcia R."/>
            <person name="Popoff A."/>
            <person name="Bader C.D."/>
            <person name="Loehr J."/>
            <person name="Walesch S."/>
            <person name="Walt C."/>
            <person name="Boldt J."/>
            <person name="Bunk B."/>
            <person name="Haeckl F.J.F.P.J."/>
            <person name="Gunesch A.P."/>
            <person name="Birkelbach J."/>
            <person name="Nuebel U."/>
            <person name="Pietschmann T."/>
            <person name="Bach T."/>
            <person name="Mueller R."/>
        </authorList>
    </citation>
    <scope>NUCLEOTIDE SEQUENCE [LARGE SCALE GENOMIC DNA]</scope>
    <source>
        <strain evidence="1 2">MSr11954</strain>
    </source>
</reference>
<proteinExistence type="predicted"/>
<evidence type="ECO:0000313" key="1">
    <source>
        <dbReference type="EMBL" id="WXB16448.1"/>
    </source>
</evidence>
<dbReference type="Proteomes" id="UP001370348">
    <property type="component" value="Chromosome"/>
</dbReference>
<organism evidence="1 2">
    <name type="scientific">Pendulispora albinea</name>
    <dbReference type="NCBI Taxonomy" id="2741071"/>
    <lineage>
        <taxon>Bacteria</taxon>
        <taxon>Pseudomonadati</taxon>
        <taxon>Myxococcota</taxon>
        <taxon>Myxococcia</taxon>
        <taxon>Myxococcales</taxon>
        <taxon>Sorangiineae</taxon>
        <taxon>Pendulisporaceae</taxon>
        <taxon>Pendulispora</taxon>
    </lineage>
</organism>
<protein>
    <submittedName>
        <fullName evidence="1">Uncharacterized protein</fullName>
    </submittedName>
</protein>